<evidence type="ECO:0000259" key="6">
    <source>
        <dbReference type="PROSITE" id="PS50850"/>
    </source>
</evidence>
<keyword evidence="3 5" id="KW-1133">Transmembrane helix</keyword>
<protein>
    <submittedName>
        <fullName evidence="7">Permease of the major facilitator superfamily</fullName>
    </submittedName>
</protein>
<feature type="transmembrane region" description="Helical" evidence="5">
    <location>
        <begin position="252"/>
        <end position="274"/>
    </location>
</feature>
<evidence type="ECO:0000256" key="2">
    <source>
        <dbReference type="ARBA" id="ARBA00022692"/>
    </source>
</evidence>
<organism evidence="7 8">
    <name type="scientific">Aspergillus ellipticus CBS 707.79</name>
    <dbReference type="NCBI Taxonomy" id="1448320"/>
    <lineage>
        <taxon>Eukaryota</taxon>
        <taxon>Fungi</taxon>
        <taxon>Dikarya</taxon>
        <taxon>Ascomycota</taxon>
        <taxon>Pezizomycotina</taxon>
        <taxon>Eurotiomycetes</taxon>
        <taxon>Eurotiomycetidae</taxon>
        <taxon>Eurotiales</taxon>
        <taxon>Aspergillaceae</taxon>
        <taxon>Aspergillus</taxon>
        <taxon>Aspergillus subgen. Circumdati</taxon>
    </lineage>
</organism>
<feature type="transmembrane region" description="Helical" evidence="5">
    <location>
        <begin position="120"/>
        <end position="145"/>
    </location>
</feature>
<dbReference type="InterPro" id="IPR011701">
    <property type="entry name" value="MFS"/>
</dbReference>
<dbReference type="Gene3D" id="1.20.1250.20">
    <property type="entry name" value="MFS general substrate transporter like domains"/>
    <property type="match status" value="1"/>
</dbReference>
<keyword evidence="2 5" id="KW-0812">Transmembrane</keyword>
<feature type="transmembrane region" description="Helical" evidence="5">
    <location>
        <begin position="224"/>
        <end position="246"/>
    </location>
</feature>
<feature type="transmembrane region" description="Helical" evidence="5">
    <location>
        <begin position="489"/>
        <end position="511"/>
    </location>
</feature>
<evidence type="ECO:0000256" key="3">
    <source>
        <dbReference type="ARBA" id="ARBA00022989"/>
    </source>
</evidence>
<keyword evidence="8" id="KW-1185">Reference proteome</keyword>
<feature type="transmembrane region" description="Helical" evidence="5">
    <location>
        <begin position="335"/>
        <end position="364"/>
    </location>
</feature>
<proteinExistence type="predicted"/>
<dbReference type="GO" id="GO:0005886">
    <property type="term" value="C:plasma membrane"/>
    <property type="evidence" value="ECO:0007669"/>
    <property type="project" value="TreeGrafter"/>
</dbReference>
<dbReference type="PANTHER" id="PTHR23501">
    <property type="entry name" value="MAJOR FACILITATOR SUPERFAMILY"/>
    <property type="match status" value="1"/>
</dbReference>
<evidence type="ECO:0000256" key="5">
    <source>
        <dbReference type="SAM" id="Phobius"/>
    </source>
</evidence>
<dbReference type="SUPFAM" id="SSF103473">
    <property type="entry name" value="MFS general substrate transporter"/>
    <property type="match status" value="1"/>
</dbReference>
<feature type="transmembrane region" description="Helical" evidence="5">
    <location>
        <begin position="180"/>
        <end position="203"/>
    </location>
</feature>
<dbReference type="PANTHER" id="PTHR23501:SF199">
    <property type="entry name" value="MFS EFFLUX TRANSPORTER INPD-RELATED"/>
    <property type="match status" value="1"/>
</dbReference>
<dbReference type="GO" id="GO:0022857">
    <property type="term" value="F:transmembrane transporter activity"/>
    <property type="evidence" value="ECO:0007669"/>
    <property type="project" value="InterPro"/>
</dbReference>
<feature type="transmembrane region" description="Helical" evidence="5">
    <location>
        <begin position="294"/>
        <end position="315"/>
    </location>
</feature>
<evidence type="ECO:0000256" key="1">
    <source>
        <dbReference type="ARBA" id="ARBA00004141"/>
    </source>
</evidence>
<evidence type="ECO:0000256" key="4">
    <source>
        <dbReference type="ARBA" id="ARBA00023136"/>
    </source>
</evidence>
<evidence type="ECO:0000313" key="7">
    <source>
        <dbReference type="EMBL" id="PYH98111.1"/>
    </source>
</evidence>
<feature type="transmembrane region" description="Helical" evidence="5">
    <location>
        <begin position="425"/>
        <end position="446"/>
    </location>
</feature>
<feature type="transmembrane region" description="Helical" evidence="5">
    <location>
        <begin position="385"/>
        <end position="405"/>
    </location>
</feature>
<dbReference type="EMBL" id="KZ825815">
    <property type="protein sequence ID" value="PYH98111.1"/>
    <property type="molecule type" value="Genomic_DNA"/>
</dbReference>
<feature type="domain" description="Major facilitator superfamily (MFS) profile" evidence="6">
    <location>
        <begin position="30"/>
        <end position="522"/>
    </location>
</feature>
<evidence type="ECO:0000313" key="8">
    <source>
        <dbReference type="Proteomes" id="UP000247810"/>
    </source>
</evidence>
<name>A0A319DKN4_9EURO</name>
<dbReference type="InterPro" id="IPR036259">
    <property type="entry name" value="MFS_trans_sf"/>
</dbReference>
<sequence>MTTEKSATAAALPVSKPPDSYLSGAKLGIVILSLFLGVFVISLDSSIIGVVIPSISSEFQALDDVAWYGTAYLLTITAFQPLYGSMYKFFQVEWVFRACLVVFEVGSILCAAATSSPMFIVGRAVAGTGAAGILQGALSIIAMTVVMEKRPLYQGIVISVYVISVCIGPVIGGAFTTRGIWRWCFWINVPIGAMTLLLLLLALRIRGTKNANRTLPLKQKLAHMDPLGCIVFMGAICCLLLALQWGGQTKPWHSATIIGLFIGFGLLAIVFAVIQFWRKERALIPLRVLRQRSIWAGGGVLFCLGAATYAVSYYMPFYFQAVLGTNAVHSGVDLISVFIPEMIALIITGGIVMQWGYYVCYMVLGELICMAGTILLTKMHIGSSTVFWAAGLAVHGIGMGTAMQLPYTAVNVVLHDDDIPTGNAIAVFVWQLGGALAIAIGQAIALNNILHEVPREIPQLSPERVMSWGASNLAALAPSADALVKLRSIWCTSVAHIMIFALACVCLSIPFTVSMEWLNAKKAAEEKKKQAGEVAALVDGVSEYPNKGSVVQTTQ</sequence>
<dbReference type="FunFam" id="1.20.1720.10:FF:000012">
    <property type="entry name" value="MFS toxin efflux pump (AflT)"/>
    <property type="match status" value="1"/>
</dbReference>
<accession>A0A319DKN4</accession>
<feature type="transmembrane region" description="Helical" evidence="5">
    <location>
        <begin position="27"/>
        <end position="53"/>
    </location>
</feature>
<dbReference type="Pfam" id="PF07690">
    <property type="entry name" value="MFS_1"/>
    <property type="match status" value="1"/>
</dbReference>
<dbReference type="PROSITE" id="PS50850">
    <property type="entry name" value="MFS"/>
    <property type="match status" value="1"/>
</dbReference>
<feature type="transmembrane region" description="Helical" evidence="5">
    <location>
        <begin position="95"/>
        <end position="114"/>
    </location>
</feature>
<dbReference type="Gene3D" id="1.20.1720.10">
    <property type="entry name" value="Multidrug resistance protein D"/>
    <property type="match status" value="1"/>
</dbReference>
<keyword evidence="4 5" id="KW-0472">Membrane</keyword>
<dbReference type="VEuPathDB" id="FungiDB:BO71DRAFT_345697"/>
<comment type="subcellular location">
    <subcellularLocation>
        <location evidence="1">Membrane</location>
        <topology evidence="1">Multi-pass membrane protein</topology>
    </subcellularLocation>
</comment>
<gene>
    <name evidence="7" type="ORF">BO71DRAFT_345697</name>
</gene>
<reference evidence="7 8" key="1">
    <citation type="submission" date="2018-02" db="EMBL/GenBank/DDBJ databases">
        <title>The genomes of Aspergillus section Nigri reveals drivers in fungal speciation.</title>
        <authorList>
            <consortium name="DOE Joint Genome Institute"/>
            <person name="Vesth T.C."/>
            <person name="Nybo J."/>
            <person name="Theobald S."/>
            <person name="Brandl J."/>
            <person name="Frisvad J.C."/>
            <person name="Nielsen K.F."/>
            <person name="Lyhne E.K."/>
            <person name="Kogle M.E."/>
            <person name="Kuo A."/>
            <person name="Riley R."/>
            <person name="Clum A."/>
            <person name="Nolan M."/>
            <person name="Lipzen A."/>
            <person name="Salamov A."/>
            <person name="Henrissat B."/>
            <person name="Wiebenga A."/>
            <person name="De vries R.P."/>
            <person name="Grigoriev I.V."/>
            <person name="Mortensen U.H."/>
            <person name="Andersen M.R."/>
            <person name="Baker S.E."/>
        </authorList>
    </citation>
    <scope>NUCLEOTIDE SEQUENCE [LARGE SCALE GENOMIC DNA]</scope>
    <source>
        <strain evidence="7 8">CBS 707.79</strain>
    </source>
</reference>
<feature type="transmembrane region" description="Helical" evidence="5">
    <location>
        <begin position="65"/>
        <end position="83"/>
    </location>
</feature>
<feature type="transmembrane region" description="Helical" evidence="5">
    <location>
        <begin position="152"/>
        <end position="174"/>
    </location>
</feature>
<dbReference type="OrthoDB" id="10021397at2759"/>
<dbReference type="CDD" id="cd17502">
    <property type="entry name" value="MFS_Azr1_MDR_like"/>
    <property type="match status" value="1"/>
</dbReference>
<dbReference type="Proteomes" id="UP000247810">
    <property type="component" value="Unassembled WGS sequence"/>
</dbReference>
<dbReference type="InterPro" id="IPR020846">
    <property type="entry name" value="MFS_dom"/>
</dbReference>
<dbReference type="AlphaFoldDB" id="A0A319DKN4"/>